<evidence type="ECO:0000313" key="3">
    <source>
        <dbReference type="Proteomes" id="UP001642464"/>
    </source>
</evidence>
<evidence type="ECO:0000313" key="2">
    <source>
        <dbReference type="EMBL" id="CAK8989367.1"/>
    </source>
</evidence>
<feature type="signal peptide" evidence="1">
    <location>
        <begin position="1"/>
        <end position="16"/>
    </location>
</feature>
<proteinExistence type="predicted"/>
<gene>
    <name evidence="2" type="ORF">SCF082_LOCUS1779</name>
</gene>
<feature type="chain" id="PRO_5046771725" evidence="1">
    <location>
        <begin position="17"/>
        <end position="187"/>
    </location>
</feature>
<dbReference type="Proteomes" id="UP001642464">
    <property type="component" value="Unassembled WGS sequence"/>
</dbReference>
<reference evidence="2 3" key="1">
    <citation type="submission" date="2024-02" db="EMBL/GenBank/DDBJ databases">
        <authorList>
            <person name="Chen Y."/>
            <person name="Shah S."/>
            <person name="Dougan E. K."/>
            <person name="Thang M."/>
            <person name="Chan C."/>
        </authorList>
    </citation>
    <scope>NUCLEOTIDE SEQUENCE [LARGE SCALE GENOMIC DNA]</scope>
</reference>
<dbReference type="EMBL" id="CAXAMM010000880">
    <property type="protein sequence ID" value="CAK8989367.1"/>
    <property type="molecule type" value="Genomic_DNA"/>
</dbReference>
<keyword evidence="3" id="KW-1185">Reference proteome</keyword>
<comment type="caution">
    <text evidence="2">The sequence shown here is derived from an EMBL/GenBank/DDBJ whole genome shotgun (WGS) entry which is preliminary data.</text>
</comment>
<keyword evidence="1" id="KW-0732">Signal</keyword>
<accession>A0ABP0HGT2</accession>
<name>A0ABP0HGT2_9DINO</name>
<sequence length="187" mass="20470">MCSWPGGCLLWHAELAHVFFGVRRLGDSASKASAPLRHPRHQLQQLECTQLRPGVLTFSPDLHELVLFLVLSAGNSKKTPPSGHSGDHAVLLEFIGGGYGANVAAAWVMPQEDWNAFKDYVRQKPAESISNESLGGRTSDECFDSHYLMSFVQESTDALRVNGFLAAFPDGAFGTEDLFYVLQSLTT</sequence>
<evidence type="ECO:0000256" key="1">
    <source>
        <dbReference type="SAM" id="SignalP"/>
    </source>
</evidence>
<protein>
    <submittedName>
        <fullName evidence="2">NADP-dependent glyceraldehyde-3-phosphate dehydrogenase</fullName>
    </submittedName>
</protein>
<organism evidence="2 3">
    <name type="scientific">Durusdinium trenchii</name>
    <dbReference type="NCBI Taxonomy" id="1381693"/>
    <lineage>
        <taxon>Eukaryota</taxon>
        <taxon>Sar</taxon>
        <taxon>Alveolata</taxon>
        <taxon>Dinophyceae</taxon>
        <taxon>Suessiales</taxon>
        <taxon>Symbiodiniaceae</taxon>
        <taxon>Durusdinium</taxon>
    </lineage>
</organism>